<dbReference type="PANTHER" id="PTHR39335:SF1">
    <property type="entry name" value="BLL4220 PROTEIN"/>
    <property type="match status" value="1"/>
</dbReference>
<dbReference type="EMBL" id="AP014546">
    <property type="protein sequence ID" value="BBB29632.1"/>
    <property type="molecule type" value="Genomic_DNA"/>
</dbReference>
<sequence>MIKQQLAGAAIISMSLLVVGCANAYQSSEGSQSYSSSKVGAITQQTAAGNILADAQGMTLYTFDKDSQGISKCYGPCEQKWPPLKSKVEIDEMDFSTVSRKDGSLQLRYKGQPLYLWVGDKKPGDTTGNGIKGVWHIVPVVK</sequence>
<dbReference type="InterPro" id="IPR005297">
    <property type="entry name" value="Lipoprotein_repeat"/>
</dbReference>
<dbReference type="AlphaFoldDB" id="A0A7R6PG95"/>
<dbReference type="Proteomes" id="UP000595332">
    <property type="component" value="Chromosome"/>
</dbReference>
<name>A0A7R6PG95_9GAMM</name>
<evidence type="ECO:0008006" key="4">
    <source>
        <dbReference type="Google" id="ProtNLM"/>
    </source>
</evidence>
<dbReference type="GO" id="GO:0043448">
    <property type="term" value="P:alkane catabolic process"/>
    <property type="evidence" value="ECO:0007669"/>
    <property type="project" value="TreeGrafter"/>
</dbReference>
<accession>A0A7R6PG95</accession>
<dbReference type="KEGG" id="njp:NEJAP_1681"/>
<dbReference type="PROSITE" id="PS51257">
    <property type="entry name" value="PROKAR_LIPOPROTEIN"/>
    <property type="match status" value="1"/>
</dbReference>
<dbReference type="Pfam" id="PF03640">
    <property type="entry name" value="Lipoprotein_15"/>
    <property type="match status" value="2"/>
</dbReference>
<gene>
    <name evidence="2" type="ORF">NEJAP_1681</name>
</gene>
<feature type="chain" id="PRO_5033039239" description="Lipoprotein" evidence="1">
    <location>
        <begin position="25"/>
        <end position="142"/>
    </location>
</feature>
<proteinExistence type="predicted"/>
<feature type="signal peptide" evidence="1">
    <location>
        <begin position="1"/>
        <end position="24"/>
    </location>
</feature>
<reference evidence="2 3" key="1">
    <citation type="journal article" date="2008" name="Int. J. Syst. Evol. Microbiol.">
        <title>Neptunomonas japonica sp. nov., an Osedax japonicus symbiont-like bacterium isolated from sediment adjacent to sperm whale carcasses off Kagoshima, Japan.</title>
        <authorList>
            <person name="Miyazaki M."/>
            <person name="Nogi Y."/>
            <person name="Fujiwara Y."/>
            <person name="Kawato M."/>
            <person name="Kubokawa K."/>
            <person name="Horikoshi K."/>
        </authorList>
    </citation>
    <scope>NUCLEOTIDE SEQUENCE [LARGE SCALE GENOMIC DNA]</scope>
    <source>
        <strain evidence="2 3">JAMM 1380</strain>
    </source>
</reference>
<organism evidence="2 3">
    <name type="scientific">Neptunomonas japonica JAMM 1380</name>
    <dbReference type="NCBI Taxonomy" id="1441457"/>
    <lineage>
        <taxon>Bacteria</taxon>
        <taxon>Pseudomonadati</taxon>
        <taxon>Pseudomonadota</taxon>
        <taxon>Gammaproteobacteria</taxon>
        <taxon>Oceanospirillales</taxon>
        <taxon>Oceanospirillaceae</taxon>
        <taxon>Neptunomonas</taxon>
    </lineage>
</organism>
<keyword evidence="3" id="KW-1185">Reference proteome</keyword>
<dbReference type="RefSeq" id="WP_201350234.1">
    <property type="nucleotide sequence ID" value="NZ_AP014546.1"/>
</dbReference>
<keyword evidence="1" id="KW-0732">Signal</keyword>
<dbReference type="PANTHER" id="PTHR39335">
    <property type="entry name" value="BLL4220 PROTEIN"/>
    <property type="match status" value="1"/>
</dbReference>
<evidence type="ECO:0000313" key="3">
    <source>
        <dbReference type="Proteomes" id="UP000595332"/>
    </source>
</evidence>
<evidence type="ECO:0000256" key="1">
    <source>
        <dbReference type="SAM" id="SignalP"/>
    </source>
</evidence>
<evidence type="ECO:0000313" key="2">
    <source>
        <dbReference type="EMBL" id="BBB29632.1"/>
    </source>
</evidence>
<protein>
    <recommendedName>
        <fullName evidence="4">Lipoprotein</fullName>
    </recommendedName>
</protein>